<keyword evidence="3" id="KW-1185">Reference proteome</keyword>
<evidence type="ECO:0000256" key="1">
    <source>
        <dbReference type="SAM" id="MobiDB-lite"/>
    </source>
</evidence>
<feature type="region of interest" description="Disordered" evidence="1">
    <location>
        <begin position="183"/>
        <end position="216"/>
    </location>
</feature>
<evidence type="ECO:0000313" key="2">
    <source>
        <dbReference type="EMBL" id="CAK0826818.1"/>
    </source>
</evidence>
<sequence length="299" mass="30958">MPRSAFWGTAPLGARSRAPQGPNPRAAPSTANAENFCPRARTAWETDAPGYPGGRGYESQRVSGLGVGVCTPASGKVVPYGVLGTQLRRDRSVVAVACAPDQLTAVLDSAGHHVVKAGGPKAAAGAARATYKWAGIDADDAYAADVVAAVRRAGTAKHYSYAGRQVIHVFGPDLRGLEAGHAAEAQEGKKAHRQNSSSIPPKIWESRGSRGEDRDPEDMGKYGECCYLCLFIRVSQGPFRGPGAAGGGLPRRAGRVRRLGAACAEAAADLGGHSVRAVRRPHAAARRGGEACSEGQGGT</sequence>
<proteinExistence type="predicted"/>
<accession>A0ABN9S6B1</accession>
<evidence type="ECO:0000313" key="3">
    <source>
        <dbReference type="Proteomes" id="UP001189429"/>
    </source>
</evidence>
<protein>
    <submittedName>
        <fullName evidence="2">Uncharacterized protein</fullName>
    </submittedName>
</protein>
<feature type="region of interest" description="Disordered" evidence="1">
    <location>
        <begin position="1"/>
        <end position="33"/>
    </location>
</feature>
<gene>
    <name evidence="2" type="ORF">PCOR1329_LOCUS26519</name>
</gene>
<feature type="compositionally biased region" description="Basic and acidic residues" evidence="1">
    <location>
        <begin position="204"/>
        <end position="216"/>
    </location>
</feature>
<comment type="caution">
    <text evidence="2">The sequence shown here is derived from an EMBL/GenBank/DDBJ whole genome shotgun (WGS) entry which is preliminary data.</text>
</comment>
<dbReference type="EMBL" id="CAUYUJ010009447">
    <property type="protein sequence ID" value="CAK0826818.1"/>
    <property type="molecule type" value="Genomic_DNA"/>
</dbReference>
<name>A0ABN9S6B1_9DINO</name>
<organism evidence="2 3">
    <name type="scientific">Prorocentrum cordatum</name>
    <dbReference type="NCBI Taxonomy" id="2364126"/>
    <lineage>
        <taxon>Eukaryota</taxon>
        <taxon>Sar</taxon>
        <taxon>Alveolata</taxon>
        <taxon>Dinophyceae</taxon>
        <taxon>Prorocentrales</taxon>
        <taxon>Prorocentraceae</taxon>
        <taxon>Prorocentrum</taxon>
    </lineage>
</organism>
<reference evidence="2" key="1">
    <citation type="submission" date="2023-10" db="EMBL/GenBank/DDBJ databases">
        <authorList>
            <person name="Chen Y."/>
            <person name="Shah S."/>
            <person name="Dougan E. K."/>
            <person name="Thang M."/>
            <person name="Chan C."/>
        </authorList>
    </citation>
    <scope>NUCLEOTIDE SEQUENCE [LARGE SCALE GENOMIC DNA]</scope>
</reference>
<dbReference type="Proteomes" id="UP001189429">
    <property type="component" value="Unassembled WGS sequence"/>
</dbReference>